<sequence length="1166" mass="131663">MQALRAGFKLVDGNKKNDGKRRNKMISTSDRSILPMIDFVDSNGIISPVNNITTWDPFEYDKNEQQQLNDSSTVKNPQNWQHIEHDESKRNDLDRAASVTYSSKAIPATGDFTTRWQPFAEYERNMETLPIEHDFRRQPIDGELVKNSPEIILSNDSPPPIKYQTRWQPIEHDEGTQPLSGRTANCSKETKPFHHDSGDTQLKNTNWKRKGRTIKGDDNSVDRSAAFQKSDTDNINKRYSQSPQPAEIFDPFYIHDTAKFSQPNCEGLFEQCDIFEEEQTNNNLHYFSNEMEPNPKQDRLYKEKEKQSQNSQPRSRRRIPEYDIEFDDNVFIPFKSMETSSGREETSCRESKIQHDHLFHQSHIESSASEFSEGSILQQYPKISMVDKESTTSHMVASDRNQDLEPCFEHNSASESGEEFDKENKLFRQENVCDRNKILDSERRVLNSDTLVTTCENGVQEKKMIFELVDESGCLEAGLGPGEIGVNDTGHHQDTLEVGVSPRDVAEEEEEEEGGRFDQKLIVLLSKFSGTLQQRTKQDRALSILKGRKINNIEEVDGSAPINKDLRNLLFGISGVRGDYPQFFLLNDQDNVIYLGNYDWIEHMNDIGSFTNEEIFGVPALTSKEESPKAEVVDDSPMTATDYNIRKSLSNNSYPESTEASEFFKNETIQDDGHIGEISVKLEKSSCVGNSVNLPIDLVTDEINPRASRDVPYIDTYSIEIESQGMDLVRTGIEIAEADVDDIASTEPFNAQYVSENNRGSERYVNKLHDAVKSSVPNIDSEFFPKPEDKLDIYMKNDNDYDKSAVEESSEERVRTPSKRKMILSSIGSLLDTDAENNSLIDPKQVQAISLSVTCSQSVSPTVFYEQSYDVEEGGNNSRETDVNVAPGILQKIDRPLGRENDDDDDCSKPDVPKVGSDRAREGQEERRKRRWKRLLLAEHDNKQPGGRGKTLSRERTDRKSPVGSSLSEINMINIFLSVAEPYFDGSGSRLSTQECKELHGRARNAGLTETFTDKMLDQSAGILMYERNAVRYVSKIETSPSGRSFQTKSTTASSSSDYVYDEDGFTRKTPRAESKFGCFKSAFWTESSNKVGAEIIENVKSALSGDSESVSSRWVGAEMIGNIKSSFSGDSESVSSRWVGAEMIENVRSALSGDSESVSSRWRSK</sequence>
<keyword evidence="3" id="KW-1185">Reference proteome</keyword>
<name>A0A1E7FB35_9STRA</name>
<dbReference type="Gene3D" id="3.40.30.10">
    <property type="entry name" value="Glutaredoxin"/>
    <property type="match status" value="1"/>
</dbReference>
<feature type="compositionally biased region" description="Basic and acidic residues" evidence="1">
    <location>
        <begin position="293"/>
        <end position="307"/>
    </location>
</feature>
<protein>
    <submittedName>
        <fullName evidence="2">Uncharacterized protein</fullName>
    </submittedName>
</protein>
<feature type="compositionally biased region" description="Polar residues" evidence="1">
    <location>
        <begin position="177"/>
        <end position="187"/>
    </location>
</feature>
<gene>
    <name evidence="2" type="ORF">FRACYDRAFT_240043</name>
</gene>
<feature type="compositionally biased region" description="Basic and acidic residues" evidence="1">
    <location>
        <begin position="952"/>
        <end position="961"/>
    </location>
</feature>
<feature type="compositionally biased region" description="Basic and acidic residues" evidence="1">
    <location>
        <begin position="907"/>
        <end position="927"/>
    </location>
</feature>
<proteinExistence type="predicted"/>
<evidence type="ECO:0000313" key="2">
    <source>
        <dbReference type="EMBL" id="OEU15357.1"/>
    </source>
</evidence>
<dbReference type="AlphaFoldDB" id="A0A1E7FB35"/>
<accession>A0A1E7FB35</accession>
<reference evidence="2 3" key="1">
    <citation type="submission" date="2016-09" db="EMBL/GenBank/DDBJ databases">
        <title>Extensive genetic diversity and differential bi-allelic expression allows diatom success in the polar Southern Ocean.</title>
        <authorList>
            <consortium name="DOE Joint Genome Institute"/>
            <person name="Mock T."/>
            <person name="Otillar R.P."/>
            <person name="Strauss J."/>
            <person name="Dupont C."/>
            <person name="Frickenhaus S."/>
            <person name="Maumus F."/>
            <person name="Mcmullan M."/>
            <person name="Sanges R."/>
            <person name="Schmutz J."/>
            <person name="Toseland A."/>
            <person name="Valas R."/>
            <person name="Veluchamy A."/>
            <person name="Ward B.J."/>
            <person name="Allen A."/>
            <person name="Barry K."/>
            <person name="Falciatore A."/>
            <person name="Ferrante M."/>
            <person name="Fortunato A.E."/>
            <person name="Gloeckner G."/>
            <person name="Gruber A."/>
            <person name="Hipkin R."/>
            <person name="Janech M."/>
            <person name="Kroth P."/>
            <person name="Leese F."/>
            <person name="Lindquist E."/>
            <person name="Lyon B.R."/>
            <person name="Martin J."/>
            <person name="Mayer C."/>
            <person name="Parker M."/>
            <person name="Quesneville H."/>
            <person name="Raymond J."/>
            <person name="Uhlig C."/>
            <person name="Valentin K.U."/>
            <person name="Worden A.Z."/>
            <person name="Armbrust E.V."/>
            <person name="Bowler C."/>
            <person name="Green B."/>
            <person name="Moulton V."/>
            <person name="Van Oosterhout C."/>
            <person name="Grigoriev I."/>
        </authorList>
    </citation>
    <scope>NUCLEOTIDE SEQUENCE [LARGE SCALE GENOMIC DNA]</scope>
    <source>
        <strain evidence="2 3">CCMP1102</strain>
    </source>
</reference>
<feature type="region of interest" description="Disordered" evidence="1">
    <location>
        <begin position="872"/>
        <end position="964"/>
    </location>
</feature>
<dbReference type="KEGG" id="fcy:FRACYDRAFT_240043"/>
<dbReference type="InParanoid" id="A0A1E7FB35"/>
<evidence type="ECO:0000256" key="1">
    <source>
        <dbReference type="SAM" id="MobiDB-lite"/>
    </source>
</evidence>
<feature type="region of interest" description="Disordered" evidence="1">
    <location>
        <begin position="172"/>
        <end position="243"/>
    </location>
</feature>
<evidence type="ECO:0000313" key="3">
    <source>
        <dbReference type="Proteomes" id="UP000095751"/>
    </source>
</evidence>
<dbReference type="Proteomes" id="UP000095751">
    <property type="component" value="Unassembled WGS sequence"/>
</dbReference>
<organism evidence="2 3">
    <name type="scientific">Fragilariopsis cylindrus CCMP1102</name>
    <dbReference type="NCBI Taxonomy" id="635003"/>
    <lineage>
        <taxon>Eukaryota</taxon>
        <taxon>Sar</taxon>
        <taxon>Stramenopiles</taxon>
        <taxon>Ochrophyta</taxon>
        <taxon>Bacillariophyta</taxon>
        <taxon>Bacillariophyceae</taxon>
        <taxon>Bacillariophycidae</taxon>
        <taxon>Bacillariales</taxon>
        <taxon>Bacillariaceae</taxon>
        <taxon>Fragilariopsis</taxon>
    </lineage>
</organism>
<feature type="region of interest" description="Disordered" evidence="1">
    <location>
        <begin position="286"/>
        <end position="320"/>
    </location>
</feature>
<dbReference type="EMBL" id="KV784359">
    <property type="protein sequence ID" value="OEU15357.1"/>
    <property type="molecule type" value="Genomic_DNA"/>
</dbReference>
<dbReference type="OrthoDB" id="55908at2759"/>
<feature type="compositionally biased region" description="Basic and acidic residues" evidence="1">
    <location>
        <begin position="188"/>
        <end position="198"/>
    </location>
</feature>